<dbReference type="RefSeq" id="WP_212395594.1">
    <property type="nucleotide sequence ID" value="NZ_JAFCJH010000016.1"/>
</dbReference>
<accession>A0ABS5FK59</accession>
<protein>
    <submittedName>
        <fullName evidence="2">Uncharacterized protein</fullName>
    </submittedName>
</protein>
<reference evidence="3" key="1">
    <citation type="journal article" date="2021" name="ISME J.">
        <title>Evolutionary origin and ecological implication of a unique nif island in free-living Bradyrhizobium lineages.</title>
        <authorList>
            <person name="Tao J."/>
        </authorList>
    </citation>
    <scope>NUCLEOTIDE SEQUENCE [LARGE SCALE GENOMIC DNA]</scope>
    <source>
        <strain evidence="3">SZCCT0434</strain>
    </source>
</reference>
<evidence type="ECO:0000313" key="3">
    <source>
        <dbReference type="Proteomes" id="UP001315278"/>
    </source>
</evidence>
<feature type="signal peptide" evidence="1">
    <location>
        <begin position="1"/>
        <end position="24"/>
    </location>
</feature>
<comment type="caution">
    <text evidence="2">The sequence shown here is derived from an EMBL/GenBank/DDBJ whole genome shotgun (WGS) entry which is preliminary data.</text>
</comment>
<feature type="chain" id="PRO_5045567433" evidence="1">
    <location>
        <begin position="25"/>
        <end position="144"/>
    </location>
</feature>
<keyword evidence="3" id="KW-1185">Reference proteome</keyword>
<organism evidence="2 3">
    <name type="scientific">Bradyrhizobium jicamae</name>
    <dbReference type="NCBI Taxonomy" id="280332"/>
    <lineage>
        <taxon>Bacteria</taxon>
        <taxon>Pseudomonadati</taxon>
        <taxon>Pseudomonadota</taxon>
        <taxon>Alphaproteobacteria</taxon>
        <taxon>Hyphomicrobiales</taxon>
        <taxon>Nitrobacteraceae</taxon>
        <taxon>Bradyrhizobium</taxon>
    </lineage>
</organism>
<dbReference type="Proteomes" id="UP001315278">
    <property type="component" value="Unassembled WGS sequence"/>
</dbReference>
<evidence type="ECO:0000313" key="2">
    <source>
        <dbReference type="EMBL" id="MBR0797164.1"/>
    </source>
</evidence>
<sequence>MAQIWLAVGLSVAVQLACIGLAVAQAPTFGQKTAPIAGGMGIAAKPANPFLGMSGTYAPTHKTPDGRACIAVTPMTHPQIINPKIIDQIVLVNNICGQSIKVQICYAGSTDCIIVPLTGYQRVQRILGVASGSTVFRYEYSELY</sequence>
<evidence type="ECO:0000256" key="1">
    <source>
        <dbReference type="SAM" id="SignalP"/>
    </source>
</evidence>
<gene>
    <name evidence="2" type="ORF">JQ615_17365</name>
</gene>
<proteinExistence type="predicted"/>
<dbReference type="EMBL" id="JAFCJH010000016">
    <property type="protein sequence ID" value="MBR0797164.1"/>
    <property type="molecule type" value="Genomic_DNA"/>
</dbReference>
<keyword evidence="1" id="KW-0732">Signal</keyword>
<name>A0ABS5FK59_9BRAD</name>